<evidence type="ECO:0000256" key="1">
    <source>
        <dbReference type="SAM" id="MobiDB-lite"/>
    </source>
</evidence>
<dbReference type="AlphaFoldDB" id="A0A9Q8WGU8"/>
<protein>
    <submittedName>
        <fullName evidence="2">Uncharacterized protein</fullName>
    </submittedName>
</protein>
<gene>
    <name evidence="2" type="ORF">CLUP02_07799</name>
</gene>
<evidence type="ECO:0000313" key="3">
    <source>
        <dbReference type="Proteomes" id="UP000830671"/>
    </source>
</evidence>
<reference evidence="2" key="1">
    <citation type="journal article" date="2021" name="Mol. Plant Microbe Interact.">
        <title>Complete Genome Sequence of the Plant-Pathogenic Fungus Colletotrichum lupini.</title>
        <authorList>
            <person name="Baroncelli R."/>
            <person name="Pensec F."/>
            <person name="Da Lio D."/>
            <person name="Boufleur T."/>
            <person name="Vicente I."/>
            <person name="Sarrocco S."/>
            <person name="Picot A."/>
            <person name="Baraldi E."/>
            <person name="Sukno S."/>
            <person name="Thon M."/>
            <person name="Le Floch G."/>
        </authorList>
    </citation>
    <scope>NUCLEOTIDE SEQUENCE</scope>
    <source>
        <strain evidence="2">IMI 504893</strain>
    </source>
</reference>
<sequence length="240" mass="24246">MFNVLRLLSPKHHIMTKKLDPSRHADMKLNILPLATLLAWASAAPQDPQVPPVSTSITTITVNGQPPAPTEPIPNNPGPDPVPAPAPSGPAQPAPAPGGAHCVCGATYCGKVLVGFQGYTTEQVGQGYCATPGTNCAAAAPAVESLENTLFVCICPPGQETGSAIELICPCQGRCKNDEPDFIGRCETPCNLGCAPAASAAPSVPSASASAIPAAPAPVDALPVPVPVPAAPPAAGRRRP</sequence>
<organism evidence="2 3">
    <name type="scientific">Colletotrichum lupini</name>
    <dbReference type="NCBI Taxonomy" id="145971"/>
    <lineage>
        <taxon>Eukaryota</taxon>
        <taxon>Fungi</taxon>
        <taxon>Dikarya</taxon>
        <taxon>Ascomycota</taxon>
        <taxon>Pezizomycotina</taxon>
        <taxon>Sordariomycetes</taxon>
        <taxon>Hypocreomycetidae</taxon>
        <taxon>Glomerellales</taxon>
        <taxon>Glomerellaceae</taxon>
        <taxon>Colletotrichum</taxon>
        <taxon>Colletotrichum acutatum species complex</taxon>
    </lineage>
</organism>
<dbReference type="GeneID" id="73341802"/>
<accession>A0A9Q8WGU8</accession>
<feature type="compositionally biased region" description="Polar residues" evidence="1">
    <location>
        <begin position="52"/>
        <end position="64"/>
    </location>
</feature>
<feature type="compositionally biased region" description="Pro residues" evidence="1">
    <location>
        <begin position="66"/>
        <end position="93"/>
    </location>
</feature>
<keyword evidence="3" id="KW-1185">Reference proteome</keyword>
<feature type="region of interest" description="Disordered" evidence="1">
    <location>
        <begin position="48"/>
        <end position="93"/>
    </location>
</feature>
<proteinExistence type="predicted"/>
<evidence type="ECO:0000313" key="2">
    <source>
        <dbReference type="EMBL" id="UQC82312.1"/>
    </source>
</evidence>
<dbReference type="EMBL" id="CP019476">
    <property type="protein sequence ID" value="UQC82312.1"/>
    <property type="molecule type" value="Genomic_DNA"/>
</dbReference>
<name>A0A9Q8WGU8_9PEZI</name>
<dbReference type="KEGG" id="clup:CLUP02_07799"/>
<feature type="region of interest" description="Disordered" evidence="1">
    <location>
        <begin position="217"/>
        <end position="240"/>
    </location>
</feature>
<dbReference type="RefSeq" id="XP_049143935.1">
    <property type="nucleotide sequence ID" value="XM_049286792.1"/>
</dbReference>
<dbReference type="Proteomes" id="UP000830671">
    <property type="component" value="Chromosome 4"/>
</dbReference>